<sequence length="314" mass="34558">MDWKGIDLNLLVVLQSLLDERSVTRAGEALGLSQPAMSAALGRLRTLFGDPLFVRAGREMQPTPRAQALAGPVRQVLETVRGEVLQGAAFEPATSTRRFTLVTPDVGELCLVAPLVQRLRQQAPQISLRAIARTPHDAADALESGEADLAVGHFPDLQRPGYFQQKLADIAFVGLLREDHPHTGTRLTRAQLLEWEHALVRPDGRGRDIERAHGLAHDGLRVAVEVAHFVSLLPILAAGDLVSVVPEDFARFACRHARLRTVELTPRLPPIGVYQFWHQRMARDAGLAWLRGLLQATARELDAAASPHRPSRRP</sequence>
<evidence type="ECO:0000256" key="1">
    <source>
        <dbReference type="ARBA" id="ARBA00009437"/>
    </source>
</evidence>
<dbReference type="RefSeq" id="WP_341375300.1">
    <property type="nucleotide sequence ID" value="NZ_JBBUTF010000015.1"/>
</dbReference>
<keyword evidence="3" id="KW-0238">DNA-binding</keyword>
<dbReference type="Pfam" id="PF03466">
    <property type="entry name" value="LysR_substrate"/>
    <property type="match status" value="1"/>
</dbReference>
<organism evidence="6 7">
    <name type="scientific">Pseudaquabacterium rugosum</name>
    <dbReference type="NCBI Taxonomy" id="2984194"/>
    <lineage>
        <taxon>Bacteria</taxon>
        <taxon>Pseudomonadati</taxon>
        <taxon>Pseudomonadota</taxon>
        <taxon>Betaproteobacteria</taxon>
        <taxon>Burkholderiales</taxon>
        <taxon>Sphaerotilaceae</taxon>
        <taxon>Pseudaquabacterium</taxon>
    </lineage>
</organism>
<dbReference type="PRINTS" id="PR00039">
    <property type="entry name" value="HTHLYSR"/>
</dbReference>
<dbReference type="SUPFAM" id="SSF46785">
    <property type="entry name" value="Winged helix' DNA-binding domain"/>
    <property type="match status" value="1"/>
</dbReference>
<reference evidence="6 7" key="1">
    <citation type="submission" date="2024-04" db="EMBL/GenBank/DDBJ databases">
        <title>Novel species of the genus Ideonella isolated from streams.</title>
        <authorList>
            <person name="Lu H."/>
        </authorList>
    </citation>
    <scope>NUCLEOTIDE SEQUENCE [LARGE SCALE GENOMIC DNA]</scope>
    <source>
        <strain evidence="6 7">BYS139W</strain>
    </source>
</reference>
<keyword evidence="2" id="KW-0805">Transcription regulation</keyword>
<accession>A0ABU9BCJ3</accession>
<dbReference type="EMBL" id="JBBUTF010000015">
    <property type="protein sequence ID" value="MEK8027516.1"/>
    <property type="molecule type" value="Genomic_DNA"/>
</dbReference>
<protein>
    <submittedName>
        <fullName evidence="6">LysR family transcriptional regulator</fullName>
    </submittedName>
</protein>
<dbReference type="PANTHER" id="PTHR30118:SF15">
    <property type="entry name" value="TRANSCRIPTIONAL REGULATORY PROTEIN"/>
    <property type="match status" value="1"/>
</dbReference>
<gene>
    <name evidence="6" type="ORF">AACH11_16250</name>
</gene>
<dbReference type="PANTHER" id="PTHR30118">
    <property type="entry name" value="HTH-TYPE TRANSCRIPTIONAL REGULATOR LEUO-RELATED"/>
    <property type="match status" value="1"/>
</dbReference>
<comment type="similarity">
    <text evidence="1">Belongs to the LysR transcriptional regulatory family.</text>
</comment>
<evidence type="ECO:0000256" key="3">
    <source>
        <dbReference type="ARBA" id="ARBA00023125"/>
    </source>
</evidence>
<keyword evidence="7" id="KW-1185">Reference proteome</keyword>
<dbReference type="InterPro" id="IPR036388">
    <property type="entry name" value="WH-like_DNA-bd_sf"/>
</dbReference>
<dbReference type="PROSITE" id="PS50931">
    <property type="entry name" value="HTH_LYSR"/>
    <property type="match status" value="1"/>
</dbReference>
<evidence type="ECO:0000313" key="6">
    <source>
        <dbReference type="EMBL" id="MEK8027516.1"/>
    </source>
</evidence>
<evidence type="ECO:0000256" key="4">
    <source>
        <dbReference type="ARBA" id="ARBA00023163"/>
    </source>
</evidence>
<dbReference type="Gene3D" id="1.10.10.10">
    <property type="entry name" value="Winged helix-like DNA-binding domain superfamily/Winged helix DNA-binding domain"/>
    <property type="match status" value="1"/>
</dbReference>
<dbReference type="InterPro" id="IPR000847">
    <property type="entry name" value="LysR_HTH_N"/>
</dbReference>
<evidence type="ECO:0000313" key="7">
    <source>
        <dbReference type="Proteomes" id="UP001368500"/>
    </source>
</evidence>
<dbReference type="Gene3D" id="3.40.190.10">
    <property type="entry name" value="Periplasmic binding protein-like II"/>
    <property type="match status" value="2"/>
</dbReference>
<dbReference type="InterPro" id="IPR050389">
    <property type="entry name" value="LysR-type_TF"/>
</dbReference>
<evidence type="ECO:0000256" key="2">
    <source>
        <dbReference type="ARBA" id="ARBA00023015"/>
    </source>
</evidence>
<dbReference type="Pfam" id="PF00126">
    <property type="entry name" value="HTH_1"/>
    <property type="match status" value="1"/>
</dbReference>
<evidence type="ECO:0000259" key="5">
    <source>
        <dbReference type="PROSITE" id="PS50931"/>
    </source>
</evidence>
<dbReference type="InterPro" id="IPR036390">
    <property type="entry name" value="WH_DNA-bd_sf"/>
</dbReference>
<comment type="caution">
    <text evidence="6">The sequence shown here is derived from an EMBL/GenBank/DDBJ whole genome shotgun (WGS) entry which is preliminary data.</text>
</comment>
<proteinExistence type="inferred from homology"/>
<dbReference type="SUPFAM" id="SSF53850">
    <property type="entry name" value="Periplasmic binding protein-like II"/>
    <property type="match status" value="1"/>
</dbReference>
<dbReference type="Proteomes" id="UP001368500">
    <property type="component" value="Unassembled WGS sequence"/>
</dbReference>
<name>A0ABU9BCJ3_9BURK</name>
<dbReference type="InterPro" id="IPR005119">
    <property type="entry name" value="LysR_subst-bd"/>
</dbReference>
<feature type="domain" description="HTH lysR-type" evidence="5">
    <location>
        <begin position="6"/>
        <end position="63"/>
    </location>
</feature>
<keyword evidence="4" id="KW-0804">Transcription</keyword>